<evidence type="ECO:0000313" key="2">
    <source>
        <dbReference type="EMBL" id="KAA2284118.1"/>
    </source>
</evidence>
<dbReference type="CDD" id="cd14788">
    <property type="entry name" value="GumN"/>
    <property type="match status" value="1"/>
</dbReference>
<dbReference type="InterPro" id="IPR002816">
    <property type="entry name" value="TraB/PrgY/GumN_fam"/>
</dbReference>
<name>A0A5B2Z5K0_9GAMM</name>
<feature type="compositionally biased region" description="Low complexity" evidence="1">
    <location>
        <begin position="55"/>
        <end position="77"/>
    </location>
</feature>
<accession>A0A5B2Z5K0</accession>
<dbReference type="InterPro" id="IPR010916">
    <property type="entry name" value="TonB_box_CS"/>
</dbReference>
<reference evidence="2 3" key="2">
    <citation type="submission" date="2019-09" db="EMBL/GenBank/DDBJ databases">
        <authorList>
            <person name="Mazur A."/>
        </authorList>
    </citation>
    <scope>NUCLEOTIDE SEQUENCE [LARGE SCALE GENOMIC DNA]</scope>
    <source>
        <strain evidence="2 3">3729k</strain>
    </source>
</reference>
<keyword evidence="3" id="KW-1185">Reference proteome</keyword>
<dbReference type="Proteomes" id="UP000322165">
    <property type="component" value="Unassembled WGS sequence"/>
</dbReference>
<dbReference type="PROSITE" id="PS00430">
    <property type="entry name" value="TONB_DEPENDENT_REC_1"/>
    <property type="match status" value="1"/>
</dbReference>
<proteinExistence type="predicted"/>
<evidence type="ECO:0000313" key="3">
    <source>
        <dbReference type="Proteomes" id="UP000322165"/>
    </source>
</evidence>
<dbReference type="RefSeq" id="WP_149861259.1">
    <property type="nucleotide sequence ID" value="NZ_VUOD01000010.1"/>
</dbReference>
<sequence>MHASSPEHVAARRTGTRPALISFLLAIALAVPLPAQEPPAETGGPDAPADTRASTDPAGTDTGPAADGDAQAADDAPVAGEGEVVLDTVVVTGEQPGPGLWTVSRDGRVMRVLGYVGPLPRRMYWNSAEVEARIAESGVVLMPPIVQLRPRGGAITGLFLLPSLLSARNNPDKDRLQDVLPPEDYARWQPLKQRYFGRDRGIEKRRPLVAAMELREKAFEAHDLTGADLVLRMVRRAARKAGVPLRQPAHAITIEEPRAALREFRRTGLDDVECFRRSLAQVENDLPTLATRANAWALGRLDVLAKLDYTDAAGACMEAVLQSRLAEKQGLAEAPARVRALWLEAAEQALGEHDASFAVLPMSLLLGKDSLLSELERRGYSVQPPE</sequence>
<protein>
    <submittedName>
        <fullName evidence="2">TraB/GumN family protein</fullName>
    </submittedName>
</protein>
<reference evidence="2 3" key="1">
    <citation type="submission" date="2019-09" db="EMBL/GenBank/DDBJ databases">
        <title>Arenimonas chukotkensis sp. nov., a bacterium isolated from Chukotka hot spring, Arctic region, Russia.</title>
        <authorList>
            <person name="Zayulina K.S."/>
            <person name="Prokofeva M.I."/>
            <person name="Elcheninov A.G."/>
            <person name="Novikov A."/>
            <person name="Kochetkova T.V."/>
            <person name="Kublanov I.V."/>
        </authorList>
    </citation>
    <scope>NUCLEOTIDE SEQUENCE [LARGE SCALE GENOMIC DNA]</scope>
    <source>
        <strain evidence="2 3">3729k</strain>
    </source>
</reference>
<gene>
    <name evidence="2" type="ORF">F0415_10920</name>
</gene>
<feature type="region of interest" description="Disordered" evidence="1">
    <location>
        <begin position="35"/>
        <end position="77"/>
    </location>
</feature>
<evidence type="ECO:0000256" key="1">
    <source>
        <dbReference type="SAM" id="MobiDB-lite"/>
    </source>
</evidence>
<organism evidence="2 3">
    <name type="scientific">Arenimonas fontis</name>
    <dbReference type="NCBI Taxonomy" id="2608255"/>
    <lineage>
        <taxon>Bacteria</taxon>
        <taxon>Pseudomonadati</taxon>
        <taxon>Pseudomonadota</taxon>
        <taxon>Gammaproteobacteria</taxon>
        <taxon>Lysobacterales</taxon>
        <taxon>Lysobacteraceae</taxon>
        <taxon>Arenimonas</taxon>
    </lineage>
</organism>
<dbReference type="AlphaFoldDB" id="A0A5B2Z5K0"/>
<dbReference type="EMBL" id="VUOD01000010">
    <property type="protein sequence ID" value="KAA2284118.1"/>
    <property type="molecule type" value="Genomic_DNA"/>
</dbReference>
<dbReference type="Pfam" id="PF01963">
    <property type="entry name" value="TraB_PrgY_gumN"/>
    <property type="match status" value="1"/>
</dbReference>
<comment type="caution">
    <text evidence="2">The sequence shown here is derived from an EMBL/GenBank/DDBJ whole genome shotgun (WGS) entry which is preliminary data.</text>
</comment>